<sequence>MQNYPLVLVPALGADERLWQPVVERLSGHVECQVIRGEGASIKAMADSVLEKAPEEFHLAGISMGGYVSLDVVLRNTGRVQGLALLNSSAIAAEPKRRENSLKAIALAESGEFEKAADLIAGAVAPNRPDITALAGRMVRSLGVEVFKDQQLAVAERLDRRQELSTIAVPTMVLVGDSDAITPPHLGQEVASGIPGAQLVTLEGVGHFSALEDPDGVVSALLGWLPRNEGE</sequence>
<dbReference type="InterPro" id="IPR050228">
    <property type="entry name" value="Carboxylesterase_BioH"/>
</dbReference>
<dbReference type="Pfam" id="PF12697">
    <property type="entry name" value="Abhydrolase_6"/>
    <property type="match status" value="1"/>
</dbReference>
<comment type="caution">
    <text evidence="2">The sequence shown here is derived from an EMBL/GenBank/DDBJ whole genome shotgun (WGS) entry which is preliminary data.</text>
</comment>
<dbReference type="InterPro" id="IPR000073">
    <property type="entry name" value="AB_hydrolase_1"/>
</dbReference>
<dbReference type="RefSeq" id="WP_244318418.1">
    <property type="nucleotide sequence ID" value="NZ_VIWW01000001.1"/>
</dbReference>
<dbReference type="PANTHER" id="PTHR43194:SF2">
    <property type="entry name" value="PEROXISOMAL MEMBRANE PROTEIN LPX1"/>
    <property type="match status" value="1"/>
</dbReference>
<dbReference type="InterPro" id="IPR029058">
    <property type="entry name" value="AB_hydrolase_fold"/>
</dbReference>
<reference evidence="2 3" key="1">
    <citation type="submission" date="2019-06" db="EMBL/GenBank/DDBJ databases">
        <title>Sequencing the genomes of 1000 actinobacteria strains.</title>
        <authorList>
            <person name="Klenk H.-P."/>
        </authorList>
    </citation>
    <scope>NUCLEOTIDE SEQUENCE [LARGE SCALE GENOMIC DNA]</scope>
    <source>
        <strain evidence="2 3">DSM 42059</strain>
    </source>
</reference>
<dbReference type="AlphaFoldDB" id="A0A561V464"/>
<protein>
    <submittedName>
        <fullName evidence="2">Pimeloyl-ACP methyl ester carboxylesterase</fullName>
    </submittedName>
</protein>
<dbReference type="SUPFAM" id="SSF53474">
    <property type="entry name" value="alpha/beta-Hydrolases"/>
    <property type="match status" value="1"/>
</dbReference>
<dbReference type="GO" id="GO:0003824">
    <property type="term" value="F:catalytic activity"/>
    <property type="evidence" value="ECO:0007669"/>
    <property type="project" value="UniProtKB-ARBA"/>
</dbReference>
<dbReference type="Proteomes" id="UP000318186">
    <property type="component" value="Unassembled WGS sequence"/>
</dbReference>
<evidence type="ECO:0000313" key="3">
    <source>
        <dbReference type="Proteomes" id="UP000318186"/>
    </source>
</evidence>
<gene>
    <name evidence="2" type="ORF">FHX80_114901</name>
</gene>
<feature type="domain" description="AB hydrolase-1" evidence="1">
    <location>
        <begin position="6"/>
        <end position="219"/>
    </location>
</feature>
<accession>A0A561V464</accession>
<dbReference type="EMBL" id="VIWW01000001">
    <property type="protein sequence ID" value="TWG06406.1"/>
    <property type="molecule type" value="Genomic_DNA"/>
</dbReference>
<proteinExistence type="predicted"/>
<evidence type="ECO:0000313" key="2">
    <source>
        <dbReference type="EMBL" id="TWG06406.1"/>
    </source>
</evidence>
<name>A0A561V464_9ACTN</name>
<evidence type="ECO:0000259" key="1">
    <source>
        <dbReference type="Pfam" id="PF12697"/>
    </source>
</evidence>
<dbReference type="PANTHER" id="PTHR43194">
    <property type="entry name" value="HYDROLASE ALPHA/BETA FOLD FAMILY"/>
    <property type="match status" value="1"/>
</dbReference>
<organism evidence="2 3">
    <name type="scientific">Streptomyces brevispora</name>
    <dbReference type="NCBI Taxonomy" id="887462"/>
    <lineage>
        <taxon>Bacteria</taxon>
        <taxon>Bacillati</taxon>
        <taxon>Actinomycetota</taxon>
        <taxon>Actinomycetes</taxon>
        <taxon>Kitasatosporales</taxon>
        <taxon>Streptomycetaceae</taxon>
        <taxon>Streptomyces</taxon>
    </lineage>
</organism>
<dbReference type="Gene3D" id="3.40.50.1820">
    <property type="entry name" value="alpha/beta hydrolase"/>
    <property type="match status" value="1"/>
</dbReference>